<organism evidence="9">
    <name type="scientific">freshwater metagenome</name>
    <dbReference type="NCBI Taxonomy" id="449393"/>
    <lineage>
        <taxon>unclassified sequences</taxon>
        <taxon>metagenomes</taxon>
        <taxon>ecological metagenomes</taxon>
    </lineage>
</organism>
<dbReference type="InterPro" id="IPR036188">
    <property type="entry name" value="FAD/NAD-bd_sf"/>
</dbReference>
<dbReference type="Pfam" id="PF01266">
    <property type="entry name" value="DAO"/>
    <property type="match status" value="1"/>
</dbReference>
<proteinExistence type="inferred from homology"/>
<dbReference type="InterPro" id="IPR006076">
    <property type="entry name" value="FAD-dep_OxRdtase"/>
</dbReference>
<evidence type="ECO:0000256" key="1">
    <source>
        <dbReference type="ARBA" id="ARBA00001974"/>
    </source>
</evidence>
<keyword evidence="3" id="KW-0285">Flavoprotein</keyword>
<dbReference type="Gene3D" id="3.30.9.10">
    <property type="entry name" value="D-Amino Acid Oxidase, subunit A, domain 2"/>
    <property type="match status" value="1"/>
</dbReference>
<dbReference type="Gene3D" id="3.50.50.60">
    <property type="entry name" value="FAD/NAD(P)-binding domain"/>
    <property type="match status" value="1"/>
</dbReference>
<keyword evidence="6" id="KW-0560">Oxidoreductase</keyword>
<keyword evidence="4" id="KW-0319">Glycerol metabolism</keyword>
<dbReference type="AlphaFoldDB" id="A0A6J7IA95"/>
<dbReference type="GO" id="GO:0046168">
    <property type="term" value="P:glycerol-3-phosphate catabolic process"/>
    <property type="evidence" value="ECO:0007669"/>
    <property type="project" value="TreeGrafter"/>
</dbReference>
<gene>
    <name evidence="9" type="ORF">UFOPK3662_01020</name>
</gene>
<comment type="similarity">
    <text evidence="2">Belongs to the FAD-dependent glycerol-3-phosphate dehydrogenase family.</text>
</comment>
<dbReference type="InterPro" id="IPR031656">
    <property type="entry name" value="DAO_C"/>
</dbReference>
<evidence type="ECO:0000256" key="4">
    <source>
        <dbReference type="ARBA" id="ARBA00022798"/>
    </source>
</evidence>
<dbReference type="InterPro" id="IPR038299">
    <property type="entry name" value="DAO_C_sf"/>
</dbReference>
<dbReference type="EMBL" id="CAFBMW010000006">
    <property type="protein sequence ID" value="CAB4927610.1"/>
    <property type="molecule type" value="Genomic_DNA"/>
</dbReference>
<dbReference type="Gene3D" id="1.10.8.870">
    <property type="entry name" value="Alpha-glycerophosphate oxidase, cap domain"/>
    <property type="match status" value="1"/>
</dbReference>
<dbReference type="PROSITE" id="PS00978">
    <property type="entry name" value="FAD_G3PDH_2"/>
    <property type="match status" value="1"/>
</dbReference>
<reference evidence="9" key="1">
    <citation type="submission" date="2020-05" db="EMBL/GenBank/DDBJ databases">
        <authorList>
            <person name="Chiriac C."/>
            <person name="Salcher M."/>
            <person name="Ghai R."/>
            <person name="Kavagutti S V."/>
        </authorList>
    </citation>
    <scope>NUCLEOTIDE SEQUENCE</scope>
</reference>
<dbReference type="GO" id="GO:0004368">
    <property type="term" value="F:glycerol-3-phosphate dehydrogenase (quinone) activity"/>
    <property type="evidence" value="ECO:0007669"/>
    <property type="project" value="InterPro"/>
</dbReference>
<dbReference type="PANTHER" id="PTHR11985:SF35">
    <property type="entry name" value="ANAEROBIC GLYCEROL-3-PHOSPHATE DEHYDROGENASE SUBUNIT A"/>
    <property type="match status" value="1"/>
</dbReference>
<evidence type="ECO:0000259" key="8">
    <source>
        <dbReference type="Pfam" id="PF16901"/>
    </source>
</evidence>
<feature type="domain" description="Alpha-glycerophosphate oxidase C-terminal" evidence="8">
    <location>
        <begin position="395"/>
        <end position="493"/>
    </location>
</feature>
<dbReference type="SUPFAM" id="SSF51905">
    <property type="entry name" value="FAD/NAD(P)-binding domain"/>
    <property type="match status" value="1"/>
</dbReference>
<evidence type="ECO:0000259" key="7">
    <source>
        <dbReference type="Pfam" id="PF01266"/>
    </source>
</evidence>
<feature type="domain" description="FAD dependent oxidoreductase" evidence="7">
    <location>
        <begin position="18"/>
        <end position="377"/>
    </location>
</feature>
<dbReference type="GO" id="GO:0006071">
    <property type="term" value="P:glycerol metabolic process"/>
    <property type="evidence" value="ECO:0007669"/>
    <property type="project" value="UniProtKB-KW"/>
</dbReference>
<evidence type="ECO:0000256" key="2">
    <source>
        <dbReference type="ARBA" id="ARBA00007330"/>
    </source>
</evidence>
<dbReference type="PANTHER" id="PTHR11985">
    <property type="entry name" value="GLYCEROL-3-PHOSPHATE DEHYDROGENASE"/>
    <property type="match status" value="1"/>
</dbReference>
<evidence type="ECO:0000256" key="3">
    <source>
        <dbReference type="ARBA" id="ARBA00022630"/>
    </source>
</evidence>
<accession>A0A6J7IA95</accession>
<evidence type="ECO:0000313" key="9">
    <source>
        <dbReference type="EMBL" id="CAB4927610.1"/>
    </source>
</evidence>
<protein>
    <submittedName>
        <fullName evidence="9">Unannotated protein</fullName>
    </submittedName>
</protein>
<name>A0A6J7IA95_9ZZZZ</name>
<dbReference type="InterPro" id="IPR000447">
    <property type="entry name" value="G3P_DH_FAD-dep"/>
</dbReference>
<evidence type="ECO:0000256" key="5">
    <source>
        <dbReference type="ARBA" id="ARBA00022827"/>
    </source>
</evidence>
<dbReference type="PRINTS" id="PR01001">
    <property type="entry name" value="FADG3PDH"/>
</dbReference>
<sequence length="518" mass="54623">MTGTRITPGLDGVPAEVDVVVVGLGITGAGVALDAVTRGLSVLAVDAHDLAFGTSRWSSKLVHGGLRYLAQGQLAIAHESAVERGILMDVTAPHLVRPLPMLTPVDASMTRGRTALTWAGLRAGDALRRTARTTTGTLPRPRRLNATEALGLVPSLRADTLRGGLLAWDGQLEDDARLVVTVARTAAAYGAEVRTRARVTSATGSRVELRDELTGQAYAVRARAVVNATGVWAGDLDDDVRLRPSRGTHLVLRSATLPHTRVAVMVPIPGTTARFAMVLPQPDGTIYVGLTDEPVTGPMPDVPVPSEAEVDFLLEVVGSAFATPPTRDDVVGAYAGLRPLLEVAGADTTADLSRRHAILTSRTGVTTVVGGKLTTYRRMAQDTVDALALDGARPCRTASLPLLGAAPADVLRRSTAPARLVRRFGTDADLVLTTAREVTGLADDELLEPVSDDVPVTLAELVFAITHEGAHDVDDLLERRTRVGLVPADRAVAEPVARRALELVRACSTTPSVLRTTT</sequence>
<comment type="cofactor">
    <cofactor evidence="1">
        <name>FAD</name>
        <dbReference type="ChEBI" id="CHEBI:57692"/>
    </cofactor>
</comment>
<dbReference type="Pfam" id="PF16901">
    <property type="entry name" value="DAO_C"/>
    <property type="match status" value="1"/>
</dbReference>
<evidence type="ECO:0000256" key="6">
    <source>
        <dbReference type="ARBA" id="ARBA00023002"/>
    </source>
</evidence>
<keyword evidence="5" id="KW-0274">FAD</keyword>